<dbReference type="GeneID" id="10042339"/>
<dbReference type="OrthoDB" id="86130at2157"/>
<sequence>MKRGQLSLDLLFAVLLIIVTLTNLTYLATSEISHAESFDTFTKVRLFSSTLVDHSAKVYAIGEGYKVREVAPDLNGGTIRVVFDGATNKIIVNATVNGRSFWIVKNSTVPLSTSSVNLTSGEEFWITAYYNTTEGMLYVKVEK</sequence>
<name>F0LLG9_THEBM</name>
<proteinExistence type="predicted"/>
<dbReference type="AlphaFoldDB" id="F0LLG9"/>
<dbReference type="KEGG" id="tba:TERMP_02024"/>
<protein>
    <submittedName>
        <fullName evidence="1">Uncharacterized protein</fullName>
    </submittedName>
</protein>
<evidence type="ECO:0000313" key="1">
    <source>
        <dbReference type="EMBL" id="ADT84998.1"/>
    </source>
</evidence>
<organism evidence="1 2">
    <name type="scientific">Thermococcus barophilus (strain DSM 11836 / MP)</name>
    <dbReference type="NCBI Taxonomy" id="391623"/>
    <lineage>
        <taxon>Archaea</taxon>
        <taxon>Methanobacteriati</taxon>
        <taxon>Methanobacteriota</taxon>
        <taxon>Thermococci</taxon>
        <taxon>Thermococcales</taxon>
        <taxon>Thermococcaceae</taxon>
        <taxon>Thermococcus</taxon>
    </lineage>
</organism>
<reference evidence="1 2" key="1">
    <citation type="journal article" date="2011" name="J. Bacteriol.">
        <title>Complete genome sequence of the hyperthermophilic, piezophilic, heterotrophic, and carboxydotrophic archaeon Thermococcus barophilus MP.</title>
        <authorList>
            <person name="Vannier P."/>
            <person name="Marteinsson V.T."/>
            <person name="Fridjonsson O.H."/>
            <person name="Oger P."/>
            <person name="Jebbar M."/>
        </authorList>
    </citation>
    <scope>NUCLEOTIDE SEQUENCE [LARGE SCALE GENOMIC DNA]</scope>
    <source>
        <strain evidence="2">DSM 11836 / MP</strain>
    </source>
</reference>
<gene>
    <name evidence="1" type="ordered locus">TERMP_02024</name>
</gene>
<evidence type="ECO:0000313" key="2">
    <source>
        <dbReference type="Proteomes" id="UP000007478"/>
    </source>
</evidence>
<dbReference type="PATRIC" id="fig|391623.17.peg.2021"/>
<dbReference type="HOGENOM" id="CLU_147804_0_0_2"/>
<dbReference type="EMBL" id="CP002372">
    <property type="protein sequence ID" value="ADT84998.1"/>
    <property type="molecule type" value="Genomic_DNA"/>
</dbReference>
<dbReference type="eggNOG" id="arCOG03821">
    <property type="taxonomic scope" value="Archaea"/>
</dbReference>
<accession>F0LLG9</accession>
<keyword evidence="2" id="KW-1185">Reference proteome</keyword>
<dbReference type="RefSeq" id="WP_013468294.1">
    <property type="nucleotide sequence ID" value="NC_014804.1"/>
</dbReference>
<dbReference type="Proteomes" id="UP000007478">
    <property type="component" value="Chromosome"/>
</dbReference>